<dbReference type="NCBIfam" id="TIGR00254">
    <property type="entry name" value="GGDEF"/>
    <property type="match status" value="1"/>
</dbReference>
<dbReference type="SMART" id="SM00448">
    <property type="entry name" value="REC"/>
    <property type="match status" value="1"/>
</dbReference>
<feature type="domain" description="GGDEF" evidence="3">
    <location>
        <begin position="180"/>
        <end position="312"/>
    </location>
</feature>
<dbReference type="Pfam" id="PF00072">
    <property type="entry name" value="Response_reg"/>
    <property type="match status" value="1"/>
</dbReference>
<dbReference type="SUPFAM" id="SSF55073">
    <property type="entry name" value="Nucleotide cyclase"/>
    <property type="match status" value="1"/>
</dbReference>
<name>A0A3B0ZYX0_9ZZZZ</name>
<accession>A0A3B0ZYX0</accession>
<protein>
    <submittedName>
        <fullName evidence="4">Uncharacterized protein</fullName>
    </submittedName>
</protein>
<evidence type="ECO:0000256" key="1">
    <source>
        <dbReference type="ARBA" id="ARBA00022553"/>
    </source>
</evidence>
<gene>
    <name evidence="4" type="ORF">MNBD_GAMMA23-1400</name>
</gene>
<dbReference type="InterPro" id="IPR000160">
    <property type="entry name" value="GGDEF_dom"/>
</dbReference>
<organism evidence="4">
    <name type="scientific">hydrothermal vent metagenome</name>
    <dbReference type="NCBI Taxonomy" id="652676"/>
    <lineage>
        <taxon>unclassified sequences</taxon>
        <taxon>metagenomes</taxon>
        <taxon>ecological metagenomes</taxon>
    </lineage>
</organism>
<dbReference type="InterPro" id="IPR050595">
    <property type="entry name" value="Bact_response_regulator"/>
</dbReference>
<dbReference type="AlphaFoldDB" id="A0A3B0ZYX0"/>
<dbReference type="EMBL" id="UOFT01000054">
    <property type="protein sequence ID" value="VAW96971.1"/>
    <property type="molecule type" value="Genomic_DNA"/>
</dbReference>
<dbReference type="InterPro" id="IPR001789">
    <property type="entry name" value="Sig_transdc_resp-reg_receiver"/>
</dbReference>
<dbReference type="GO" id="GO:0000160">
    <property type="term" value="P:phosphorelay signal transduction system"/>
    <property type="evidence" value="ECO:0007669"/>
    <property type="project" value="InterPro"/>
</dbReference>
<evidence type="ECO:0000259" key="3">
    <source>
        <dbReference type="PROSITE" id="PS50887"/>
    </source>
</evidence>
<keyword evidence="1" id="KW-0597">Phosphoprotein</keyword>
<dbReference type="PROSITE" id="PS50110">
    <property type="entry name" value="RESPONSE_REGULATORY"/>
    <property type="match status" value="1"/>
</dbReference>
<evidence type="ECO:0000259" key="2">
    <source>
        <dbReference type="PROSITE" id="PS50110"/>
    </source>
</evidence>
<dbReference type="PANTHER" id="PTHR44591">
    <property type="entry name" value="STRESS RESPONSE REGULATOR PROTEIN 1"/>
    <property type="match status" value="1"/>
</dbReference>
<reference evidence="4" key="1">
    <citation type="submission" date="2018-06" db="EMBL/GenBank/DDBJ databases">
        <authorList>
            <person name="Zhirakovskaya E."/>
        </authorList>
    </citation>
    <scope>NUCLEOTIDE SEQUENCE</scope>
</reference>
<dbReference type="PANTHER" id="PTHR44591:SF3">
    <property type="entry name" value="RESPONSE REGULATORY DOMAIN-CONTAINING PROTEIN"/>
    <property type="match status" value="1"/>
</dbReference>
<dbReference type="SUPFAM" id="SSF52172">
    <property type="entry name" value="CheY-like"/>
    <property type="match status" value="1"/>
</dbReference>
<dbReference type="PROSITE" id="PS50887">
    <property type="entry name" value="GGDEF"/>
    <property type="match status" value="1"/>
</dbReference>
<dbReference type="InterPro" id="IPR043128">
    <property type="entry name" value="Rev_trsase/Diguanyl_cyclase"/>
</dbReference>
<dbReference type="Gene3D" id="3.40.50.2300">
    <property type="match status" value="1"/>
</dbReference>
<dbReference type="InterPro" id="IPR011006">
    <property type="entry name" value="CheY-like_superfamily"/>
</dbReference>
<feature type="domain" description="Response regulatory" evidence="2">
    <location>
        <begin position="11"/>
        <end position="130"/>
    </location>
</feature>
<proteinExistence type="predicted"/>
<dbReference type="CDD" id="cd01949">
    <property type="entry name" value="GGDEF"/>
    <property type="match status" value="1"/>
</dbReference>
<dbReference type="InterPro" id="IPR029787">
    <property type="entry name" value="Nucleotide_cyclase"/>
</dbReference>
<dbReference type="Gene3D" id="3.30.70.270">
    <property type="match status" value="1"/>
</dbReference>
<sequence>MTKAKPPILPKILAVDDSRVMRRAISKILSKQYTVIEAEHGEDAWSLLQHHDDIQIVFTDLSMPYLDGYGLLERIRTSTDDHIAALPVIIITGKEDDDAAKMEALDKGADDFIGKPFDKAQLFARAQSHIKFEQTSKKLSETAEKLEKQAAVDELTGLGSQRYFQKAADEQLSSLIRHKGNCCFLRIDIDNFNQIFIKHGKQVADEIIQNIGHCLNQHVRKEDMAARVGLARFALFLNHTRLDKAEKLAQRIIDEIPTRKLTTKNFTFTASAGIFEPEINKESDFGDIYARTEDCLQQAISSGGNTLIAQSDEPALEIEPAEALTVEQAIRLLEQGESDKVKPHLENLYSQLKPLLILFTQLLKK</sequence>
<dbReference type="Pfam" id="PF00990">
    <property type="entry name" value="GGDEF"/>
    <property type="match status" value="1"/>
</dbReference>
<evidence type="ECO:0000313" key="4">
    <source>
        <dbReference type="EMBL" id="VAW96971.1"/>
    </source>
</evidence>
<dbReference type="SMART" id="SM00267">
    <property type="entry name" value="GGDEF"/>
    <property type="match status" value="1"/>
</dbReference>